<evidence type="ECO:0000256" key="2">
    <source>
        <dbReference type="ARBA" id="ARBA00018953"/>
    </source>
</evidence>
<dbReference type="GO" id="GO:0004314">
    <property type="term" value="F:[acyl-carrier-protein] S-malonyltransferase activity"/>
    <property type="evidence" value="ECO:0007669"/>
    <property type="project" value="UniProtKB-EC"/>
</dbReference>
<dbReference type="PROSITE" id="PS50084">
    <property type="entry name" value="KH_TYPE_1"/>
    <property type="match status" value="1"/>
</dbReference>
<organism evidence="10 11">
    <name type="scientific">Candidatus Odyssella acanthamoebae</name>
    <dbReference type="NCBI Taxonomy" id="91604"/>
    <lineage>
        <taxon>Bacteria</taxon>
        <taxon>Pseudomonadati</taxon>
        <taxon>Pseudomonadota</taxon>
        <taxon>Alphaproteobacteria</taxon>
        <taxon>Holosporales</taxon>
        <taxon>Candidatus Paracaedibacteraceae</taxon>
        <taxon>Candidatus Odyssella</taxon>
    </lineage>
</organism>
<dbReference type="SMART" id="SM00827">
    <property type="entry name" value="PKS_AT"/>
    <property type="match status" value="1"/>
</dbReference>
<dbReference type="RefSeq" id="WP_038464376.1">
    <property type="nucleotide sequence ID" value="NZ_CP008941.1"/>
</dbReference>
<feature type="active site" evidence="7">
    <location>
        <position position="192"/>
    </location>
</feature>
<evidence type="ECO:0000256" key="3">
    <source>
        <dbReference type="ARBA" id="ARBA00022679"/>
    </source>
</evidence>
<evidence type="ECO:0000256" key="4">
    <source>
        <dbReference type="ARBA" id="ARBA00023315"/>
    </source>
</evidence>
<evidence type="ECO:0000313" key="11">
    <source>
        <dbReference type="Proteomes" id="UP000028926"/>
    </source>
</evidence>
<dbReference type="FunFam" id="3.30.70.250:FF:000001">
    <property type="entry name" value="Malonyl CoA-acyl carrier protein transacylase"/>
    <property type="match status" value="1"/>
</dbReference>
<keyword evidence="11" id="KW-1185">Reference proteome</keyword>
<dbReference type="Proteomes" id="UP000028926">
    <property type="component" value="Chromosome"/>
</dbReference>
<gene>
    <name evidence="10" type="ORF">ID47_04805</name>
</gene>
<comment type="similarity">
    <text evidence="6">Belongs to the fabD family.</text>
</comment>
<dbReference type="InterPro" id="IPR050858">
    <property type="entry name" value="Mal-CoA-ACP_Trans/PKS_FabD"/>
</dbReference>
<dbReference type="PANTHER" id="PTHR42681:SF1">
    <property type="entry name" value="MALONYL-COA-ACYL CARRIER PROTEIN TRANSACYLASE, MITOCHONDRIAL"/>
    <property type="match status" value="1"/>
</dbReference>
<feature type="active site" evidence="7">
    <location>
        <position position="87"/>
    </location>
</feature>
<dbReference type="HOGENOM" id="CLU_030558_1_3_5"/>
<dbReference type="GO" id="GO:0003723">
    <property type="term" value="F:RNA binding"/>
    <property type="evidence" value="ECO:0007669"/>
    <property type="project" value="UniProtKB-UniRule"/>
</dbReference>
<dbReference type="Pfam" id="PF00698">
    <property type="entry name" value="Acyl_transf_1"/>
    <property type="match status" value="1"/>
</dbReference>
<dbReference type="KEGG" id="paca:ID47_04805"/>
<keyword evidence="8" id="KW-0694">RNA-binding</keyword>
<reference evidence="10 11" key="1">
    <citation type="submission" date="2014-07" db="EMBL/GenBank/DDBJ databases">
        <title>Comparative genomic insights into amoeba endosymbionts belonging to the families of Holosporaceae and Candidatus Midichloriaceae within Rickettsiales.</title>
        <authorList>
            <person name="Wang Z."/>
            <person name="Wu M."/>
        </authorList>
    </citation>
    <scope>NUCLEOTIDE SEQUENCE [LARGE SCALE GENOMIC DNA]</scope>
    <source>
        <strain evidence="10">PRA3</strain>
    </source>
</reference>
<dbReference type="InterPro" id="IPR001227">
    <property type="entry name" value="Ac_transferase_dom_sf"/>
</dbReference>
<comment type="catalytic activity">
    <reaction evidence="5 6">
        <text>holo-[ACP] + malonyl-CoA = malonyl-[ACP] + CoA</text>
        <dbReference type="Rhea" id="RHEA:41792"/>
        <dbReference type="Rhea" id="RHEA-COMP:9623"/>
        <dbReference type="Rhea" id="RHEA-COMP:9685"/>
        <dbReference type="ChEBI" id="CHEBI:57287"/>
        <dbReference type="ChEBI" id="CHEBI:57384"/>
        <dbReference type="ChEBI" id="CHEBI:64479"/>
        <dbReference type="ChEBI" id="CHEBI:78449"/>
        <dbReference type="EC" id="2.3.1.39"/>
    </reaction>
</comment>
<dbReference type="SUPFAM" id="SSF55048">
    <property type="entry name" value="Probable ACP-binding domain of malonyl-CoA ACP transacylase"/>
    <property type="match status" value="1"/>
</dbReference>
<dbReference type="eggNOG" id="COG0331">
    <property type="taxonomic scope" value="Bacteria"/>
</dbReference>
<accession>A0A077ASN3</accession>
<dbReference type="PIRSF" id="PIRSF000446">
    <property type="entry name" value="Mct"/>
    <property type="match status" value="1"/>
</dbReference>
<dbReference type="InterPro" id="IPR016035">
    <property type="entry name" value="Acyl_Trfase/lysoPLipase"/>
</dbReference>
<evidence type="ECO:0000259" key="9">
    <source>
        <dbReference type="SMART" id="SM00827"/>
    </source>
</evidence>
<dbReference type="InterPro" id="IPR024925">
    <property type="entry name" value="Malonyl_CoA-ACP_transAc"/>
</dbReference>
<dbReference type="SUPFAM" id="SSF52151">
    <property type="entry name" value="FabD/lysophospholipase-like"/>
    <property type="match status" value="1"/>
</dbReference>
<dbReference type="NCBIfam" id="TIGR00128">
    <property type="entry name" value="fabD"/>
    <property type="match status" value="1"/>
</dbReference>
<dbReference type="EMBL" id="CP008941">
    <property type="protein sequence ID" value="AIK96212.1"/>
    <property type="molecule type" value="Genomic_DNA"/>
</dbReference>
<proteinExistence type="inferred from homology"/>
<dbReference type="STRING" id="91604.ID47_04805"/>
<evidence type="ECO:0000256" key="1">
    <source>
        <dbReference type="ARBA" id="ARBA00013258"/>
    </source>
</evidence>
<name>A0A077ASN3_9PROT</name>
<dbReference type="Gene3D" id="3.40.366.10">
    <property type="entry name" value="Malonyl-Coenzyme A Acyl Carrier Protein, domain 2"/>
    <property type="match status" value="1"/>
</dbReference>
<dbReference type="InterPro" id="IPR016036">
    <property type="entry name" value="Malonyl_transacylase_ACP-bd"/>
</dbReference>
<dbReference type="OrthoDB" id="9803968at2"/>
<evidence type="ECO:0000256" key="7">
    <source>
        <dbReference type="PIRSR" id="PIRSR000446-1"/>
    </source>
</evidence>
<dbReference type="PANTHER" id="PTHR42681">
    <property type="entry name" value="MALONYL-COA-ACYL CARRIER PROTEIN TRANSACYLASE, MITOCHONDRIAL"/>
    <property type="match status" value="1"/>
</dbReference>
<evidence type="ECO:0000256" key="8">
    <source>
        <dbReference type="PROSITE-ProRule" id="PRU00117"/>
    </source>
</evidence>
<dbReference type="InterPro" id="IPR004410">
    <property type="entry name" value="Malonyl_CoA-ACP_transAc_FabD"/>
</dbReference>
<evidence type="ECO:0000256" key="6">
    <source>
        <dbReference type="PIRNR" id="PIRNR000446"/>
    </source>
</evidence>
<dbReference type="Gene3D" id="3.30.70.250">
    <property type="entry name" value="Malonyl-CoA ACP transacylase, ACP-binding"/>
    <property type="match status" value="1"/>
</dbReference>
<dbReference type="GO" id="GO:0006633">
    <property type="term" value="P:fatty acid biosynthetic process"/>
    <property type="evidence" value="ECO:0007669"/>
    <property type="project" value="TreeGrafter"/>
</dbReference>
<keyword evidence="4 6" id="KW-0012">Acyltransferase</keyword>
<keyword evidence="3 6" id="KW-0808">Transferase</keyword>
<protein>
    <recommendedName>
        <fullName evidence="2 6">Malonyl CoA-acyl carrier protein transacylase</fullName>
        <ecNumber evidence="1 6">2.3.1.39</ecNumber>
    </recommendedName>
</protein>
<dbReference type="GO" id="GO:0005829">
    <property type="term" value="C:cytosol"/>
    <property type="evidence" value="ECO:0007669"/>
    <property type="project" value="TreeGrafter"/>
</dbReference>
<evidence type="ECO:0000256" key="5">
    <source>
        <dbReference type="ARBA" id="ARBA00048462"/>
    </source>
</evidence>
<dbReference type="EC" id="2.3.1.39" evidence="1 6"/>
<feature type="domain" description="Malonyl-CoA:ACP transacylase (MAT)" evidence="9">
    <location>
        <begin position="5"/>
        <end position="282"/>
    </location>
</feature>
<sequence>MSVYIFPGQGSQIKGMGRGLFSEFPELTAKANSILGYSIQTLCLEDPQQQLNQTYYTQPALYTVNALTCLKKAQETKITPKFLAGHSLGEYNALLTAGVFDFETGLKLVKERGKLMHQVTNGAMAAVIGLKVDSIKMILEQHNLTSIAIANDNSHTQIVISGQKEDIERAQRLCEQAGALMVIPLKVSGAFHSPQMRPVQEQFDDFLKKFRFSPPTIPVIANYTARPYAANDICANLVQQITHSVRWTESIDYVLGQGETEFEEMGPGTVLTGLVQRIKNGQ</sequence>
<evidence type="ECO:0000313" key="10">
    <source>
        <dbReference type="EMBL" id="AIK96212.1"/>
    </source>
</evidence>
<dbReference type="InterPro" id="IPR014043">
    <property type="entry name" value="Acyl_transferase_dom"/>
</dbReference>
<dbReference type="AlphaFoldDB" id="A0A077ASN3"/>